<dbReference type="EMBL" id="WUQX01000001">
    <property type="protein sequence ID" value="MXP74421.1"/>
    <property type="molecule type" value="Genomic_DNA"/>
</dbReference>
<dbReference type="RefSeq" id="WP_159749712.1">
    <property type="nucleotide sequence ID" value="NZ_CASSPE010000001.1"/>
</dbReference>
<evidence type="ECO:0000256" key="1">
    <source>
        <dbReference type="SAM" id="Phobius"/>
    </source>
</evidence>
<evidence type="ECO:0000313" key="2">
    <source>
        <dbReference type="EMBL" id="MXP74421.1"/>
    </source>
</evidence>
<keyword evidence="1" id="KW-0472">Membrane</keyword>
<proteinExistence type="predicted"/>
<gene>
    <name evidence="2" type="ORF">GN277_02985</name>
</gene>
<protein>
    <submittedName>
        <fullName evidence="2">Uncharacterized protein</fullName>
    </submittedName>
</protein>
<sequence length="231" mass="26196">MKKIKNENGAIMVEASIYMPLVLCTVMALLYLALFNMQEYLLMYEAQRAAAVVSREEAYLGYEKFGMGSDNEIDFSWGEDNIPSSDTVNSYYEAYHSNLRSLYRGIGRLFSDGPRLDYESRFSDGVRESTLIVLGNISNPQIQVDRGFLGTDVEVTITHSLPVPGVLKYLGYHQGMTLRVAAYNYSVNPSEFVRSVDLAADFVSYIMKKFGLADNYDKFWEKTNKVLDLIL</sequence>
<keyword evidence="1" id="KW-1133">Transmembrane helix</keyword>
<name>A0A7X3MDN6_9FIRM</name>
<keyword evidence="3" id="KW-1185">Reference proteome</keyword>
<dbReference type="Proteomes" id="UP000460412">
    <property type="component" value="Unassembled WGS sequence"/>
</dbReference>
<organism evidence="2 3">
    <name type="scientific">Sporofaciens musculi</name>
    <dbReference type="NCBI Taxonomy" id="2681861"/>
    <lineage>
        <taxon>Bacteria</taxon>
        <taxon>Bacillati</taxon>
        <taxon>Bacillota</taxon>
        <taxon>Clostridia</taxon>
        <taxon>Lachnospirales</taxon>
        <taxon>Lachnospiraceae</taxon>
        <taxon>Sporofaciens</taxon>
    </lineage>
</organism>
<feature type="transmembrane region" description="Helical" evidence="1">
    <location>
        <begin position="15"/>
        <end position="34"/>
    </location>
</feature>
<keyword evidence="1" id="KW-0812">Transmembrane</keyword>
<accession>A0A7X3MDN6</accession>
<dbReference type="AlphaFoldDB" id="A0A7X3MDN6"/>
<evidence type="ECO:0000313" key="3">
    <source>
        <dbReference type="Proteomes" id="UP000460412"/>
    </source>
</evidence>
<reference evidence="2 3" key="1">
    <citation type="submission" date="2019-12" db="EMBL/GenBank/DDBJ databases">
        <title>Sporaefaciens musculi gen. nov., sp. nov., a novel bacterium isolated from the caecum of an obese mouse.</title>
        <authorList>
            <person name="Rasmussen T.S."/>
            <person name="Streidl T."/>
            <person name="Hitch T.C.A."/>
            <person name="Wortmann E."/>
            <person name="Deptula P."/>
            <person name="Hansen M."/>
            <person name="Nielsen D.S."/>
            <person name="Clavel T."/>
            <person name="Vogensen F.K."/>
        </authorList>
    </citation>
    <scope>NUCLEOTIDE SEQUENCE [LARGE SCALE GENOMIC DNA]</scope>
    <source>
        <strain evidence="2 3">WCA-9-b2</strain>
    </source>
</reference>
<comment type="caution">
    <text evidence="2">The sequence shown here is derived from an EMBL/GenBank/DDBJ whole genome shotgun (WGS) entry which is preliminary data.</text>
</comment>